<reference evidence="1" key="1">
    <citation type="submission" date="2021-01" db="EMBL/GenBank/DDBJ databases">
        <title>Whole genome shotgun sequence of Actinoplanes siamensis NBRC 109076.</title>
        <authorList>
            <person name="Komaki H."/>
            <person name="Tamura T."/>
        </authorList>
    </citation>
    <scope>NUCLEOTIDE SEQUENCE</scope>
    <source>
        <strain evidence="1">NBRC 109076</strain>
    </source>
</reference>
<dbReference type="RefSeq" id="WP_203680580.1">
    <property type="nucleotide sequence ID" value="NZ_BOMW01000028.1"/>
</dbReference>
<comment type="caution">
    <text evidence="1">The sequence shown here is derived from an EMBL/GenBank/DDBJ whole genome shotgun (WGS) entry which is preliminary data.</text>
</comment>
<evidence type="ECO:0000313" key="1">
    <source>
        <dbReference type="EMBL" id="GIF05714.1"/>
    </source>
</evidence>
<organism evidence="1 2">
    <name type="scientific">Actinoplanes siamensis</name>
    <dbReference type="NCBI Taxonomy" id="1223317"/>
    <lineage>
        <taxon>Bacteria</taxon>
        <taxon>Bacillati</taxon>
        <taxon>Actinomycetota</taxon>
        <taxon>Actinomycetes</taxon>
        <taxon>Micromonosporales</taxon>
        <taxon>Micromonosporaceae</taxon>
        <taxon>Actinoplanes</taxon>
    </lineage>
</organism>
<proteinExistence type="predicted"/>
<protein>
    <submittedName>
        <fullName evidence="1">Uncharacterized protein</fullName>
    </submittedName>
</protein>
<gene>
    <name evidence="1" type="ORF">Asi03nite_32520</name>
</gene>
<keyword evidence="2" id="KW-1185">Reference proteome</keyword>
<sequence length="55" mass="6314">MQMVARRTLSGITCPIIAPEAQIEIKRMYPVWNPALPRRPRDATDIGRLGARLRR</sequence>
<dbReference type="Proteomes" id="UP000629619">
    <property type="component" value="Unassembled WGS sequence"/>
</dbReference>
<dbReference type="EMBL" id="BOMW01000028">
    <property type="protein sequence ID" value="GIF05714.1"/>
    <property type="molecule type" value="Genomic_DNA"/>
</dbReference>
<accession>A0A919N7H9</accession>
<dbReference type="AlphaFoldDB" id="A0A919N7H9"/>
<evidence type="ECO:0000313" key="2">
    <source>
        <dbReference type="Proteomes" id="UP000629619"/>
    </source>
</evidence>
<name>A0A919N7H9_9ACTN</name>